<dbReference type="KEGG" id="thas:C6Y53_18360"/>
<proteinExistence type="predicted"/>
<dbReference type="Gene3D" id="3.30.300.30">
    <property type="match status" value="1"/>
</dbReference>
<organism evidence="4 5">
    <name type="scientific">Pukyongiella litopenaei</name>
    <dbReference type="NCBI Taxonomy" id="2605946"/>
    <lineage>
        <taxon>Bacteria</taxon>
        <taxon>Pseudomonadati</taxon>
        <taxon>Pseudomonadota</taxon>
        <taxon>Alphaproteobacteria</taxon>
        <taxon>Rhodobacterales</taxon>
        <taxon>Paracoccaceae</taxon>
        <taxon>Pukyongiella</taxon>
    </lineage>
</organism>
<dbReference type="EMBL" id="CP027665">
    <property type="protein sequence ID" value="AVO39462.1"/>
    <property type="molecule type" value="Genomic_DNA"/>
</dbReference>
<keyword evidence="4" id="KW-0436">Ligase</keyword>
<keyword evidence="1" id="KW-0472">Membrane</keyword>
<dbReference type="InterPro" id="IPR025110">
    <property type="entry name" value="AMP-bd_C"/>
</dbReference>
<dbReference type="PANTHER" id="PTHR43767:SF1">
    <property type="entry name" value="NONRIBOSOMAL PEPTIDE SYNTHASE PES1 (EUROFUNG)-RELATED"/>
    <property type="match status" value="1"/>
</dbReference>
<dbReference type="PANTHER" id="PTHR43767">
    <property type="entry name" value="LONG-CHAIN-FATTY-ACID--COA LIGASE"/>
    <property type="match status" value="1"/>
</dbReference>
<evidence type="ECO:0000313" key="5">
    <source>
        <dbReference type="Proteomes" id="UP000237655"/>
    </source>
</evidence>
<evidence type="ECO:0000259" key="3">
    <source>
        <dbReference type="Pfam" id="PF13193"/>
    </source>
</evidence>
<dbReference type="PROSITE" id="PS00455">
    <property type="entry name" value="AMP_BINDING"/>
    <property type="match status" value="1"/>
</dbReference>
<feature type="domain" description="AMP-binding enzyme C-terminal" evidence="3">
    <location>
        <begin position="475"/>
        <end position="548"/>
    </location>
</feature>
<evidence type="ECO:0000256" key="1">
    <source>
        <dbReference type="SAM" id="Phobius"/>
    </source>
</evidence>
<dbReference type="SUPFAM" id="SSF56801">
    <property type="entry name" value="Acetyl-CoA synthetase-like"/>
    <property type="match status" value="1"/>
</dbReference>
<keyword evidence="1" id="KW-0812">Transmembrane</keyword>
<evidence type="ECO:0000313" key="4">
    <source>
        <dbReference type="EMBL" id="AVO39462.1"/>
    </source>
</evidence>
<dbReference type="Gene3D" id="3.40.50.12780">
    <property type="entry name" value="N-terminal domain of ligase-like"/>
    <property type="match status" value="1"/>
</dbReference>
<feature type="transmembrane region" description="Helical" evidence="1">
    <location>
        <begin position="106"/>
        <end position="127"/>
    </location>
</feature>
<dbReference type="Proteomes" id="UP000237655">
    <property type="component" value="Chromosome"/>
</dbReference>
<accession>A0A2S0MUC3</accession>
<dbReference type="InterPro" id="IPR000873">
    <property type="entry name" value="AMP-dep_synth/lig_dom"/>
</dbReference>
<feature type="domain" description="AMP-dependent synthetase/ligase" evidence="2">
    <location>
        <begin position="50"/>
        <end position="424"/>
    </location>
</feature>
<name>A0A2S0MUC3_9RHOB</name>
<dbReference type="InterPro" id="IPR045851">
    <property type="entry name" value="AMP-bd_C_sf"/>
</dbReference>
<dbReference type="Pfam" id="PF13193">
    <property type="entry name" value="AMP-binding_C"/>
    <property type="match status" value="1"/>
</dbReference>
<dbReference type="RefSeq" id="WP_106473766.1">
    <property type="nucleotide sequence ID" value="NZ_CP027665.1"/>
</dbReference>
<evidence type="ECO:0000259" key="2">
    <source>
        <dbReference type="Pfam" id="PF00501"/>
    </source>
</evidence>
<dbReference type="Pfam" id="PF00501">
    <property type="entry name" value="AMP-binding"/>
    <property type="match status" value="1"/>
</dbReference>
<gene>
    <name evidence="4" type="ORF">C6Y53_18360</name>
</gene>
<dbReference type="InterPro" id="IPR020845">
    <property type="entry name" value="AMP-binding_CS"/>
</dbReference>
<dbReference type="GO" id="GO:0016878">
    <property type="term" value="F:acid-thiol ligase activity"/>
    <property type="evidence" value="ECO:0007669"/>
    <property type="project" value="UniProtKB-ARBA"/>
</dbReference>
<sequence length="570" mass="61514">MTAMTLDEAIAHVTTTNPTFEVGTETLHGVETRIFRNVPPNLRALLQASREAQGGGDAEYLVFGEERWTYDEFCRDIKRLSYVLQHDLAIGKGDPVAIASRNSPEFTIIMMAVASVGAVAVLLNAWWTTEELDYALKDSRARCVFADGARVERIAPLVDRYGLTLIGLRDGDAMTAPGYAALCEHAPDADWPDVAVDPEDDFAIMYSSGTTGDPKGVVLTHRGAINAVFSWLMQAVLAPLIDPPPEDAPPAPRPCVLIVTPLFHVTASHPMFLLSLPAGAKVVLMSKWDADEAARIIEAEAVTRFLGVPTQCADLIDAADRMNTSLETLEFLGSGGAKRPAAQVSELARRFPRAQVATGWGMTETNALGIGLGGAEYEAHPDAAGRPYPPLQDLKIVDDDGAELPVGSVGEIAIKGPNIMRCYLNKPEATAEVLRDGWLHSGDLGYVDADGVVTIVDRKKNIIIRGGENISCLDVEGALHHHPAVAEACVFPVPHARLGEVVGAAIQLRPGADATESDISGWLDQRIARFKIPDHYWIGHDPLPRGATDKTDRRVLARDCLQKLAAERQA</sequence>
<keyword evidence="1" id="KW-1133">Transmembrane helix</keyword>
<dbReference type="InterPro" id="IPR042099">
    <property type="entry name" value="ANL_N_sf"/>
</dbReference>
<dbReference type="AlphaFoldDB" id="A0A2S0MUC3"/>
<reference evidence="5" key="1">
    <citation type="submission" date="2018-03" db="EMBL/GenBank/DDBJ databases">
        <title>Genomic analysis of the strain SH-1 isolated from shrimp intestine.</title>
        <authorList>
            <person name="Kim Y.-S."/>
            <person name="Kim S.-E."/>
            <person name="Kim K.-H."/>
        </authorList>
    </citation>
    <scope>NUCLEOTIDE SEQUENCE [LARGE SCALE GENOMIC DNA]</scope>
    <source>
        <strain evidence="5">SH-1</strain>
    </source>
</reference>
<keyword evidence="5" id="KW-1185">Reference proteome</keyword>
<protein>
    <submittedName>
        <fullName evidence="4">Acyl--CoA ligase</fullName>
    </submittedName>
</protein>
<dbReference type="InterPro" id="IPR050237">
    <property type="entry name" value="ATP-dep_AMP-bd_enzyme"/>
</dbReference>